<evidence type="ECO:0000256" key="1">
    <source>
        <dbReference type="SAM" id="SignalP"/>
    </source>
</evidence>
<name>A0A4P8XWC3_9FIRM</name>
<evidence type="ECO:0000313" key="3">
    <source>
        <dbReference type="Proteomes" id="UP000301475"/>
    </source>
</evidence>
<feature type="chain" id="PRO_5020538902" description="BIG2 domain-containing protein" evidence="1">
    <location>
        <begin position="27"/>
        <end position="441"/>
    </location>
</feature>
<protein>
    <recommendedName>
        <fullName evidence="4">BIG2 domain-containing protein</fullName>
    </recommendedName>
</protein>
<dbReference type="AlphaFoldDB" id="A0A4P8XWC3"/>
<evidence type="ECO:0008006" key="4">
    <source>
        <dbReference type="Google" id="ProtNLM"/>
    </source>
</evidence>
<dbReference type="EMBL" id="CP039381">
    <property type="protein sequence ID" value="QCT07435.1"/>
    <property type="molecule type" value="Genomic_DNA"/>
</dbReference>
<dbReference type="KEGG" id="ruj:E5Z56_08765"/>
<dbReference type="Proteomes" id="UP000301475">
    <property type="component" value="Chromosome"/>
</dbReference>
<keyword evidence="3" id="KW-1185">Reference proteome</keyword>
<reference evidence="2 3" key="1">
    <citation type="submission" date="2019-04" db="EMBL/GenBank/DDBJ databases">
        <authorList>
            <person name="Embree M."/>
            <person name="Gaffney J.R."/>
        </authorList>
    </citation>
    <scope>NUCLEOTIDE SEQUENCE [LARGE SCALE GENOMIC DNA]</scope>
    <source>
        <strain evidence="2 3">JE7A12</strain>
    </source>
</reference>
<sequence>MKKLLAIILAIVCIIPTMAVSFSVSAAENSNIIVTKNVSVYRCQENVINIKKTTEQKKFKFSYSVSNNKDKYIFVDDNNDSSEYTLWYSGLKVTGNTKPVITVYYMNGKTKVVVNKYVVTVRQYRMDDILMNVRDKRTVENNFTSGGYDSNVKGCTTYEFTNKKVASFNTESTGYSNRNYVYGKAKGTTKVKVYLTKTFLKNMDAFKSYKRLLLTTFTVKVGNYPPYIKNSYKSFNMNYYSKADCGYALSYNDANISINDMVSNDKPNARYSITTNGKKVVKLVGRNLISTAVGKSTYTVYATISGKKYKVGNFTVNVKDNNKMADYALMNLNENCPEYYGEPSVFGTKNSISIDINNNNKYETKDKIQDAFTFNGYTGVYFAPSDYTITYSVDKDSTDLISIDNDGVVTAKKAGSALFNYTIHFADGSSYKSYQVSVNIY</sequence>
<dbReference type="RefSeq" id="WP_138157448.1">
    <property type="nucleotide sequence ID" value="NZ_CP039381.1"/>
</dbReference>
<accession>A0A4P8XWC3</accession>
<proteinExistence type="predicted"/>
<evidence type="ECO:0000313" key="2">
    <source>
        <dbReference type="EMBL" id="QCT07435.1"/>
    </source>
</evidence>
<organism evidence="2 3">
    <name type="scientific">Ruminococcus bovis</name>
    <dbReference type="NCBI Taxonomy" id="2564099"/>
    <lineage>
        <taxon>Bacteria</taxon>
        <taxon>Bacillati</taxon>
        <taxon>Bacillota</taxon>
        <taxon>Clostridia</taxon>
        <taxon>Eubacteriales</taxon>
        <taxon>Oscillospiraceae</taxon>
        <taxon>Ruminococcus</taxon>
    </lineage>
</organism>
<gene>
    <name evidence="2" type="ORF">E5Z56_08765</name>
</gene>
<keyword evidence="1" id="KW-0732">Signal</keyword>
<feature type="signal peptide" evidence="1">
    <location>
        <begin position="1"/>
        <end position="26"/>
    </location>
</feature>